<gene>
    <name evidence="1" type="ORF">VNI00_017564</name>
</gene>
<protein>
    <submittedName>
        <fullName evidence="1">Uncharacterized protein</fullName>
    </submittedName>
</protein>
<reference evidence="1 2" key="1">
    <citation type="submission" date="2024-01" db="EMBL/GenBank/DDBJ databases">
        <title>A draft genome for a cacao thread blight-causing isolate of Paramarasmius palmivorus.</title>
        <authorList>
            <person name="Baruah I.K."/>
            <person name="Bukari Y."/>
            <person name="Amoako-Attah I."/>
            <person name="Meinhardt L.W."/>
            <person name="Bailey B.A."/>
            <person name="Cohen S.P."/>
        </authorList>
    </citation>
    <scope>NUCLEOTIDE SEQUENCE [LARGE SCALE GENOMIC DNA]</scope>
    <source>
        <strain evidence="1 2">GH-12</strain>
    </source>
</reference>
<evidence type="ECO:0000313" key="1">
    <source>
        <dbReference type="EMBL" id="KAK7021032.1"/>
    </source>
</evidence>
<sequence length="155" mass="16848">MDRPVNNPPTPSTPGVCLPLCEAPMKEKRRLDQGNAVALQTPAKTVAPSQAENIHGLPTPPLTAPHLATKGRARMRSPSLKKAAHSVKSAVHKASLRGKSTGKIPVFVPPFKVPERRIDHNGDDIPFDEGERSLLTIAAYGFLSGKRNRDHTEWV</sequence>
<dbReference type="AlphaFoldDB" id="A0AAW0B4R7"/>
<dbReference type="EMBL" id="JAYKXP010000178">
    <property type="protein sequence ID" value="KAK7021032.1"/>
    <property type="molecule type" value="Genomic_DNA"/>
</dbReference>
<evidence type="ECO:0000313" key="2">
    <source>
        <dbReference type="Proteomes" id="UP001383192"/>
    </source>
</evidence>
<proteinExistence type="predicted"/>
<keyword evidence="2" id="KW-1185">Reference proteome</keyword>
<organism evidence="1 2">
    <name type="scientific">Paramarasmius palmivorus</name>
    <dbReference type="NCBI Taxonomy" id="297713"/>
    <lineage>
        <taxon>Eukaryota</taxon>
        <taxon>Fungi</taxon>
        <taxon>Dikarya</taxon>
        <taxon>Basidiomycota</taxon>
        <taxon>Agaricomycotina</taxon>
        <taxon>Agaricomycetes</taxon>
        <taxon>Agaricomycetidae</taxon>
        <taxon>Agaricales</taxon>
        <taxon>Marasmiineae</taxon>
        <taxon>Marasmiaceae</taxon>
        <taxon>Paramarasmius</taxon>
    </lineage>
</organism>
<name>A0AAW0B4R7_9AGAR</name>
<comment type="caution">
    <text evidence="1">The sequence shown here is derived from an EMBL/GenBank/DDBJ whole genome shotgun (WGS) entry which is preliminary data.</text>
</comment>
<dbReference type="Proteomes" id="UP001383192">
    <property type="component" value="Unassembled WGS sequence"/>
</dbReference>
<accession>A0AAW0B4R7</accession>